<dbReference type="PANTHER" id="PTHR13198">
    <property type="entry name" value="RING FINGER PROTEIN 25"/>
    <property type="match status" value="1"/>
</dbReference>
<feature type="compositionally biased region" description="Basic and acidic residues" evidence="5">
    <location>
        <begin position="393"/>
        <end position="413"/>
    </location>
</feature>
<keyword evidence="2 4" id="KW-0863">Zinc-finger</keyword>
<dbReference type="GO" id="GO:0008270">
    <property type="term" value="F:zinc ion binding"/>
    <property type="evidence" value="ECO:0007669"/>
    <property type="project" value="UniProtKB-KW"/>
</dbReference>
<evidence type="ECO:0000256" key="1">
    <source>
        <dbReference type="ARBA" id="ARBA00022723"/>
    </source>
</evidence>
<feature type="domain" description="RING-type" evidence="6">
    <location>
        <begin position="127"/>
        <end position="194"/>
    </location>
</feature>
<dbReference type="InterPro" id="IPR001841">
    <property type="entry name" value="Znf_RING"/>
</dbReference>
<dbReference type="AlphaFoldDB" id="A0A6F9DQC5"/>
<dbReference type="PROSITE" id="PS50908">
    <property type="entry name" value="RWD"/>
    <property type="match status" value="1"/>
</dbReference>
<evidence type="ECO:0000256" key="5">
    <source>
        <dbReference type="SAM" id="MobiDB-lite"/>
    </source>
</evidence>
<gene>
    <name evidence="8" type="primary">Rnf25</name>
</gene>
<dbReference type="EMBL" id="LR789790">
    <property type="protein sequence ID" value="CAB3265652.1"/>
    <property type="molecule type" value="mRNA"/>
</dbReference>
<protein>
    <submittedName>
        <fullName evidence="8">E3 ubiquitin-protein ligase RNF25-like</fullName>
    </submittedName>
</protein>
<dbReference type="PROSITE" id="PS50089">
    <property type="entry name" value="ZF_RING_2"/>
    <property type="match status" value="1"/>
</dbReference>
<evidence type="ECO:0000256" key="2">
    <source>
        <dbReference type="ARBA" id="ARBA00022771"/>
    </source>
</evidence>
<accession>A0A6F9DQC5</accession>
<dbReference type="PANTHER" id="PTHR13198:SF4">
    <property type="entry name" value="E3 UBIQUITIN-PROTEIN LIGASE RNF25"/>
    <property type="match status" value="1"/>
</dbReference>
<dbReference type="Gene3D" id="3.30.40.10">
    <property type="entry name" value="Zinc/RING finger domain, C3HC4 (zinc finger)"/>
    <property type="match status" value="1"/>
</dbReference>
<keyword evidence="3" id="KW-0862">Zinc</keyword>
<dbReference type="InterPro" id="IPR039133">
    <property type="entry name" value="RNF25"/>
</dbReference>
<evidence type="ECO:0000259" key="6">
    <source>
        <dbReference type="PROSITE" id="PS50089"/>
    </source>
</evidence>
<dbReference type="Gene3D" id="3.10.110.10">
    <property type="entry name" value="Ubiquitin Conjugating Enzyme"/>
    <property type="match status" value="1"/>
</dbReference>
<dbReference type="CDD" id="cd23818">
    <property type="entry name" value="RWD_RNF25"/>
    <property type="match status" value="1"/>
</dbReference>
<dbReference type="Pfam" id="PF05773">
    <property type="entry name" value="RWD"/>
    <property type="match status" value="1"/>
</dbReference>
<organism evidence="8">
    <name type="scientific">Phallusia mammillata</name>
    <dbReference type="NCBI Taxonomy" id="59560"/>
    <lineage>
        <taxon>Eukaryota</taxon>
        <taxon>Metazoa</taxon>
        <taxon>Chordata</taxon>
        <taxon>Tunicata</taxon>
        <taxon>Ascidiacea</taxon>
        <taxon>Phlebobranchia</taxon>
        <taxon>Ascidiidae</taxon>
        <taxon>Phallusia</taxon>
    </lineage>
</organism>
<feature type="compositionally biased region" description="Polar residues" evidence="5">
    <location>
        <begin position="371"/>
        <end position="392"/>
    </location>
</feature>
<evidence type="ECO:0000313" key="8">
    <source>
        <dbReference type="EMBL" id="CAB3265652.1"/>
    </source>
</evidence>
<sequence length="413" mass="47671">MSDKNEIESIDDEVMVLESIYEELEVTRNDRNQISNVGITLLPATANNAKVQHVKLQLRFDISEKYPITPLNVVFVSSRGMSDDHLQKLKDLLDKHIQQSQNENILFPLIEIAKDSLTSNNIPSSPCPICLFSFRAFDVFEKLECFHHMHSFCMFQYVTNYLGQQKQEALEAKKHNKHANIQNTGNQIPCPVCRILTTFDLDSLENSQEPVHNETSLNWNGIRRLMKSMNNTYERQKQCGGLIDLEAEKNKHLLSSIEQAYAASSNSIGSTKPDEKQTQTRRTGINIGRHQRRQLEDRLPAKDRSPGKFNTNNDKDDYRTFSKHCNTRKVKTNEQQLIEKGDQSHKTLGPRTFFKKSPNTRARLRVEHPTNRNYGESFPHSSGSRNSFFTQDPNRERNREPAFRNVKRPPESN</sequence>
<feature type="compositionally biased region" description="Basic residues" evidence="5">
    <location>
        <begin position="321"/>
        <end position="330"/>
    </location>
</feature>
<dbReference type="GO" id="GO:0061630">
    <property type="term" value="F:ubiquitin protein ligase activity"/>
    <property type="evidence" value="ECO:0007669"/>
    <property type="project" value="InterPro"/>
</dbReference>
<dbReference type="GO" id="GO:0016567">
    <property type="term" value="P:protein ubiquitination"/>
    <property type="evidence" value="ECO:0007669"/>
    <property type="project" value="TreeGrafter"/>
</dbReference>
<keyword evidence="1" id="KW-0479">Metal-binding</keyword>
<dbReference type="InterPro" id="IPR013083">
    <property type="entry name" value="Znf_RING/FYVE/PHD"/>
</dbReference>
<dbReference type="InterPro" id="IPR006575">
    <property type="entry name" value="RWD_dom"/>
</dbReference>
<dbReference type="SMART" id="SM00184">
    <property type="entry name" value="RING"/>
    <property type="match status" value="1"/>
</dbReference>
<dbReference type="SUPFAM" id="SSF54495">
    <property type="entry name" value="UBC-like"/>
    <property type="match status" value="1"/>
</dbReference>
<proteinExistence type="evidence at transcript level"/>
<dbReference type="InterPro" id="IPR016135">
    <property type="entry name" value="UBQ-conjugating_enzyme/RWD"/>
</dbReference>
<reference evidence="8" key="1">
    <citation type="submission" date="2020-04" db="EMBL/GenBank/DDBJ databases">
        <authorList>
            <person name="Neveu A P."/>
        </authorList>
    </citation>
    <scope>NUCLEOTIDE SEQUENCE</scope>
    <source>
        <tissue evidence="8">Whole embryo</tissue>
    </source>
</reference>
<evidence type="ECO:0000259" key="7">
    <source>
        <dbReference type="PROSITE" id="PS50908"/>
    </source>
</evidence>
<evidence type="ECO:0000256" key="4">
    <source>
        <dbReference type="PROSITE-ProRule" id="PRU00175"/>
    </source>
</evidence>
<dbReference type="SMART" id="SM00591">
    <property type="entry name" value="RWD"/>
    <property type="match status" value="1"/>
</dbReference>
<dbReference type="SUPFAM" id="SSF57850">
    <property type="entry name" value="RING/U-box"/>
    <property type="match status" value="1"/>
</dbReference>
<feature type="region of interest" description="Disordered" evidence="5">
    <location>
        <begin position="264"/>
        <end position="413"/>
    </location>
</feature>
<name>A0A6F9DQC5_9ASCI</name>
<feature type="domain" description="RWD" evidence="7">
    <location>
        <begin position="12"/>
        <end position="120"/>
    </location>
</feature>
<dbReference type="GO" id="GO:0005634">
    <property type="term" value="C:nucleus"/>
    <property type="evidence" value="ECO:0007669"/>
    <property type="project" value="TreeGrafter"/>
</dbReference>
<evidence type="ECO:0000256" key="3">
    <source>
        <dbReference type="ARBA" id="ARBA00022833"/>
    </source>
</evidence>
<feature type="compositionally biased region" description="Basic and acidic residues" evidence="5">
    <location>
        <begin position="293"/>
        <end position="306"/>
    </location>
</feature>